<keyword evidence="6" id="KW-0255">Endonuclease</keyword>
<dbReference type="InterPro" id="IPR021109">
    <property type="entry name" value="Peptidase_aspartic_dom_sf"/>
</dbReference>
<feature type="domain" description="CCHC-type" evidence="11">
    <location>
        <begin position="261"/>
        <end position="276"/>
    </location>
</feature>
<evidence type="ECO:0000259" key="11">
    <source>
        <dbReference type="PROSITE" id="PS50158"/>
    </source>
</evidence>
<dbReference type="InterPro" id="IPR012337">
    <property type="entry name" value="RNaseH-like_sf"/>
</dbReference>
<feature type="compositionally biased region" description="Low complexity" evidence="10">
    <location>
        <begin position="279"/>
        <end position="314"/>
    </location>
</feature>
<feature type="region of interest" description="Disordered" evidence="10">
    <location>
        <begin position="193"/>
        <end position="248"/>
    </location>
</feature>
<dbReference type="Pfam" id="PF17921">
    <property type="entry name" value="Integrase_H2C2"/>
    <property type="match status" value="1"/>
</dbReference>
<dbReference type="Pfam" id="PF17917">
    <property type="entry name" value="RT_RNaseH"/>
    <property type="match status" value="1"/>
</dbReference>
<dbReference type="PROSITE" id="PS50878">
    <property type="entry name" value="RT_POL"/>
    <property type="match status" value="1"/>
</dbReference>
<keyword evidence="4" id="KW-0548">Nucleotidyltransferase</keyword>
<dbReference type="EC" id="2.7.7.49" evidence="1"/>
<dbReference type="PROSITE" id="PS50994">
    <property type="entry name" value="INTEGRASE"/>
    <property type="match status" value="1"/>
</dbReference>
<dbReference type="PANTHER" id="PTHR37984">
    <property type="entry name" value="PROTEIN CBG26694"/>
    <property type="match status" value="1"/>
</dbReference>
<dbReference type="InterPro" id="IPR000477">
    <property type="entry name" value="RT_dom"/>
</dbReference>
<dbReference type="InterPro" id="IPR001584">
    <property type="entry name" value="Integrase_cat-core"/>
</dbReference>
<keyword evidence="5" id="KW-0540">Nuclease</keyword>
<dbReference type="PROSITE" id="PS50158">
    <property type="entry name" value="ZF_CCHC"/>
    <property type="match status" value="1"/>
</dbReference>
<dbReference type="FunFam" id="3.10.10.10:FF:000007">
    <property type="entry name" value="Retrovirus-related Pol polyprotein from transposon 17.6-like Protein"/>
    <property type="match status" value="1"/>
</dbReference>
<evidence type="ECO:0000256" key="4">
    <source>
        <dbReference type="ARBA" id="ARBA00022695"/>
    </source>
</evidence>
<feature type="domain" description="Integrase catalytic" evidence="13">
    <location>
        <begin position="1103"/>
        <end position="1268"/>
    </location>
</feature>
<dbReference type="InterPro" id="IPR041588">
    <property type="entry name" value="Integrase_H2C2"/>
</dbReference>
<feature type="domain" description="Reverse transcriptase" evidence="12">
    <location>
        <begin position="553"/>
        <end position="732"/>
    </location>
</feature>
<dbReference type="SMART" id="SM00343">
    <property type="entry name" value="ZnF_C2HC"/>
    <property type="match status" value="1"/>
</dbReference>
<keyword evidence="9" id="KW-0479">Metal-binding</keyword>
<dbReference type="EMBL" id="CACSLK010006106">
    <property type="protein sequence ID" value="CAA0810398.1"/>
    <property type="molecule type" value="Genomic_DNA"/>
</dbReference>
<dbReference type="Gene3D" id="3.30.70.270">
    <property type="match status" value="2"/>
</dbReference>
<dbReference type="SUPFAM" id="SSF56672">
    <property type="entry name" value="DNA/RNA polymerases"/>
    <property type="match status" value="1"/>
</dbReference>
<keyword evidence="2" id="KW-0645">Protease</keyword>
<dbReference type="FunFam" id="3.10.20.370:FF:000001">
    <property type="entry name" value="Retrovirus-related Pol polyprotein from transposon 17.6-like protein"/>
    <property type="match status" value="1"/>
</dbReference>
<dbReference type="Proteomes" id="UP001153555">
    <property type="component" value="Unassembled WGS sequence"/>
</dbReference>
<dbReference type="GO" id="GO:0015074">
    <property type="term" value="P:DNA integration"/>
    <property type="evidence" value="ECO:0007669"/>
    <property type="project" value="InterPro"/>
</dbReference>
<evidence type="ECO:0000259" key="12">
    <source>
        <dbReference type="PROSITE" id="PS50878"/>
    </source>
</evidence>
<dbReference type="GO" id="GO:0003676">
    <property type="term" value="F:nucleic acid binding"/>
    <property type="evidence" value="ECO:0007669"/>
    <property type="project" value="InterPro"/>
</dbReference>
<dbReference type="CDD" id="cd00303">
    <property type="entry name" value="retropepsin_like"/>
    <property type="match status" value="1"/>
</dbReference>
<dbReference type="SUPFAM" id="SSF50630">
    <property type="entry name" value="Acid proteases"/>
    <property type="match status" value="1"/>
</dbReference>
<evidence type="ECO:0000256" key="3">
    <source>
        <dbReference type="ARBA" id="ARBA00022679"/>
    </source>
</evidence>
<evidence type="ECO:0000256" key="6">
    <source>
        <dbReference type="ARBA" id="ARBA00022759"/>
    </source>
</evidence>
<feature type="non-terminal residue" evidence="14">
    <location>
        <position position="1308"/>
    </location>
</feature>
<reference evidence="14" key="1">
    <citation type="submission" date="2019-12" db="EMBL/GenBank/DDBJ databases">
        <authorList>
            <person name="Scholes J."/>
        </authorList>
    </citation>
    <scope>NUCLEOTIDE SEQUENCE</scope>
</reference>
<evidence type="ECO:0000313" key="14">
    <source>
        <dbReference type="EMBL" id="CAA0810398.1"/>
    </source>
</evidence>
<dbReference type="CDD" id="cd01647">
    <property type="entry name" value="RT_LTR"/>
    <property type="match status" value="1"/>
</dbReference>
<protein>
    <recommendedName>
        <fullName evidence="1">RNA-directed DNA polymerase</fullName>
        <ecNumber evidence="1">2.7.7.49</ecNumber>
    </recommendedName>
</protein>
<organism evidence="14 15">
    <name type="scientific">Striga hermonthica</name>
    <name type="common">Purple witchweed</name>
    <name type="synonym">Buchnera hermonthica</name>
    <dbReference type="NCBI Taxonomy" id="68872"/>
    <lineage>
        <taxon>Eukaryota</taxon>
        <taxon>Viridiplantae</taxon>
        <taxon>Streptophyta</taxon>
        <taxon>Embryophyta</taxon>
        <taxon>Tracheophyta</taxon>
        <taxon>Spermatophyta</taxon>
        <taxon>Magnoliopsida</taxon>
        <taxon>eudicotyledons</taxon>
        <taxon>Gunneridae</taxon>
        <taxon>Pentapetalae</taxon>
        <taxon>asterids</taxon>
        <taxon>lamiids</taxon>
        <taxon>Lamiales</taxon>
        <taxon>Orobanchaceae</taxon>
        <taxon>Buchnereae</taxon>
        <taxon>Striga</taxon>
    </lineage>
</organism>
<feature type="region of interest" description="Disordered" evidence="10">
    <location>
        <begin position="275"/>
        <end position="320"/>
    </location>
</feature>
<evidence type="ECO:0000256" key="9">
    <source>
        <dbReference type="PROSITE-ProRule" id="PRU00047"/>
    </source>
</evidence>
<evidence type="ECO:0000259" key="13">
    <source>
        <dbReference type="PROSITE" id="PS50994"/>
    </source>
</evidence>
<comment type="caution">
    <text evidence="14">The sequence shown here is derived from an EMBL/GenBank/DDBJ whole genome shotgun (WGS) entry which is preliminary data.</text>
</comment>
<accession>A0A9N7MGG1</accession>
<dbReference type="Pfam" id="PF03732">
    <property type="entry name" value="Retrotrans_gag"/>
    <property type="match status" value="1"/>
</dbReference>
<dbReference type="Gene3D" id="2.40.70.10">
    <property type="entry name" value="Acid Proteases"/>
    <property type="match status" value="1"/>
</dbReference>
<dbReference type="InterPro" id="IPR001878">
    <property type="entry name" value="Znf_CCHC"/>
</dbReference>
<keyword evidence="9" id="KW-0862">Zinc</keyword>
<gene>
    <name evidence="14" type="ORF">SHERM_12004</name>
</gene>
<sequence>MPPRREPDHQAPTQAMVVAQFRDYHAERFSGQEDPHIVDEWIQGLEFIFEVMDCPDRYRVVCAQLQLTGDARLWWNAYWSMRPGEKAGCTWDMLKELVREKYYPSYYRGEMERQFLALQQGTRTVDEYEREFTRLAAFVPDLVRTEAQRAQRFIDGLFPAFRHNIVGHETQTYARAVSIAQEVDASIRREAVRDRAQPSAPVQPFAAPPALPAPQPAKEKKRKGKGAQTDRRTRQRQQPIPPCPTCGRLHREECRVGEDICYYCHEPGHFASRCPKKLQQQPQQPQQPPQQQQPRQQAQRPPQQQQQRGRQQARVYAVDQAEAAQQPGTMSGMVVLNDIPVFALFDTGATHTFISRRCLDAIGVHAVTAVDPVEVSLASGRKIVTSAKASDLSLSIGGRVLTADAFVLEMRDFDLILGMDWLSFYHADIRCHDWEITLYLPGDESITLFGSRNRSLPHVVSVAKATKLLRRGNCQGYLVSHVDESQKARTPHDVPIVREFVDVFSDELPGGPPNRQVEFSIDLIPGASPVSKAPYRMAPKELQELKTQIQELLRLGFIRPSVSPWGAPILFVKKKDGSMRMCIDYRDLNRLTIKNKYPLPRIDDLFDQLRGACVFSKIDLRSGYHQLKIKESDIAKTAFRTRYGHYEFIVMPFGLSNAPAVFMDLMNRIFHPYLDQFVIVFIDDILIYSKSQKEHEEHLRVVLETLRREKLFAKFSKCEFWLQRVSFLGHMITQAGIEVDPSKVSAVQNWSAPRSPSEVRSFLGLAGYYRRFIEGFSKIALPLSQLTRKFVKFEWTDRCESSFQELKRRLTSASVLTIPDPSRSFTIFSDASRQGLGCVLMQDGQVVAYASRQLKPHEQNYPTHDLELAAVVHALKIWRHYLYGGHCEIFTDHKSLQYIFTQKKLNMRQRRWFVKDYDCSIQYHPGKANVVADALSRQVRGDLTYVITQQSPLIQEFARMQLQAIDALPVAVTGSTSASVSAMQLQPTLRERIRREQASDEFVSVMEAKVRAGGVEGFQLGADGALEFRGRIVVPKVEALWKEILSEAHTAPYLAHPGSTKIYHDLKGSFWWRGMKKDVAEFVKRCLTCQQVKAEHQSPIGLLQPLPIPRWKREKVTMDFVTGLPRSSEHHDAIWVVVDRLTKVAHFLPVSMRMSMDKLAEIYARGIFRLHGVPVTIVSDRDPRFVSRFWHSLHEAMGTKLEFSSAYHPETDGQSERTIQTLEDMLRALVVDRGAKWESLLPYAEFAYNNSYHSSIQMAPYEALYGRKCRSPLYWDDVGERRVLGPQLIEETADQFELIRKRHRTAQS</sequence>
<evidence type="ECO:0000256" key="7">
    <source>
        <dbReference type="ARBA" id="ARBA00022801"/>
    </source>
</evidence>
<dbReference type="SUPFAM" id="SSF53098">
    <property type="entry name" value="Ribonuclease H-like"/>
    <property type="match status" value="1"/>
</dbReference>
<dbReference type="FunFam" id="3.30.70.270:FF:000020">
    <property type="entry name" value="Transposon Tf2-6 polyprotein-like Protein"/>
    <property type="match status" value="1"/>
</dbReference>
<evidence type="ECO:0000256" key="10">
    <source>
        <dbReference type="SAM" id="MobiDB-lite"/>
    </source>
</evidence>
<evidence type="ECO:0000256" key="2">
    <source>
        <dbReference type="ARBA" id="ARBA00022670"/>
    </source>
</evidence>
<dbReference type="InterPro" id="IPR041373">
    <property type="entry name" value="RT_RNaseH"/>
</dbReference>
<dbReference type="Gene3D" id="4.10.60.10">
    <property type="entry name" value="Zinc finger, CCHC-type"/>
    <property type="match status" value="1"/>
</dbReference>
<name>A0A9N7MGG1_STRHE</name>
<dbReference type="GO" id="GO:0004519">
    <property type="term" value="F:endonuclease activity"/>
    <property type="evidence" value="ECO:0007669"/>
    <property type="project" value="UniProtKB-KW"/>
</dbReference>
<dbReference type="Gene3D" id="3.10.10.10">
    <property type="entry name" value="HIV Type 1 Reverse Transcriptase, subunit A, domain 1"/>
    <property type="match status" value="1"/>
</dbReference>
<dbReference type="InterPro" id="IPR050951">
    <property type="entry name" value="Retrovirus_Pol_polyprotein"/>
</dbReference>
<dbReference type="Pfam" id="PF08284">
    <property type="entry name" value="RVP_2"/>
    <property type="match status" value="1"/>
</dbReference>
<dbReference type="InterPro" id="IPR036397">
    <property type="entry name" value="RNaseH_sf"/>
</dbReference>
<dbReference type="SUPFAM" id="SSF57756">
    <property type="entry name" value="Retrovirus zinc finger-like domains"/>
    <property type="match status" value="1"/>
</dbReference>
<dbReference type="OrthoDB" id="1733436at2759"/>
<dbReference type="GO" id="GO:0008233">
    <property type="term" value="F:peptidase activity"/>
    <property type="evidence" value="ECO:0007669"/>
    <property type="project" value="UniProtKB-KW"/>
</dbReference>
<dbReference type="InterPro" id="IPR005162">
    <property type="entry name" value="Retrotrans_gag_dom"/>
</dbReference>
<dbReference type="InterPro" id="IPR043502">
    <property type="entry name" value="DNA/RNA_pol_sf"/>
</dbReference>
<dbReference type="GO" id="GO:0008270">
    <property type="term" value="F:zinc ion binding"/>
    <property type="evidence" value="ECO:0007669"/>
    <property type="project" value="UniProtKB-KW"/>
</dbReference>
<evidence type="ECO:0000256" key="1">
    <source>
        <dbReference type="ARBA" id="ARBA00012493"/>
    </source>
</evidence>
<evidence type="ECO:0000256" key="8">
    <source>
        <dbReference type="ARBA" id="ARBA00022918"/>
    </source>
</evidence>
<dbReference type="Gene3D" id="3.30.420.10">
    <property type="entry name" value="Ribonuclease H-like superfamily/Ribonuclease H"/>
    <property type="match status" value="1"/>
</dbReference>
<keyword evidence="15" id="KW-1185">Reference proteome</keyword>
<dbReference type="GO" id="GO:0006508">
    <property type="term" value="P:proteolysis"/>
    <property type="evidence" value="ECO:0007669"/>
    <property type="project" value="UniProtKB-KW"/>
</dbReference>
<keyword evidence="8" id="KW-0695">RNA-directed DNA polymerase</keyword>
<dbReference type="Gene3D" id="1.10.340.70">
    <property type="match status" value="1"/>
</dbReference>
<evidence type="ECO:0000256" key="5">
    <source>
        <dbReference type="ARBA" id="ARBA00022722"/>
    </source>
</evidence>
<proteinExistence type="predicted"/>
<dbReference type="CDD" id="cd09274">
    <property type="entry name" value="RNase_HI_RT_Ty3"/>
    <property type="match status" value="1"/>
</dbReference>
<keyword evidence="3" id="KW-0808">Transferase</keyword>
<feature type="compositionally biased region" description="Pro residues" evidence="10">
    <location>
        <begin position="206"/>
        <end position="215"/>
    </location>
</feature>
<dbReference type="InterPro" id="IPR043128">
    <property type="entry name" value="Rev_trsase/Diguanyl_cyclase"/>
</dbReference>
<dbReference type="Pfam" id="PF00078">
    <property type="entry name" value="RVT_1"/>
    <property type="match status" value="1"/>
</dbReference>
<keyword evidence="9" id="KW-0863">Zinc-finger</keyword>
<dbReference type="GO" id="GO:0003964">
    <property type="term" value="F:RNA-directed DNA polymerase activity"/>
    <property type="evidence" value="ECO:0007669"/>
    <property type="project" value="UniProtKB-KW"/>
</dbReference>
<dbReference type="PANTHER" id="PTHR37984:SF5">
    <property type="entry name" value="PROTEIN NYNRIN-LIKE"/>
    <property type="match status" value="1"/>
</dbReference>
<dbReference type="InterPro" id="IPR036875">
    <property type="entry name" value="Znf_CCHC_sf"/>
</dbReference>
<keyword evidence="7" id="KW-0378">Hydrolase</keyword>
<evidence type="ECO:0000313" key="15">
    <source>
        <dbReference type="Proteomes" id="UP001153555"/>
    </source>
</evidence>